<feature type="domain" description="Ribosomal protein eL8/eL30/eS12/Gadd45" evidence="4">
    <location>
        <begin position="17"/>
        <end position="100"/>
    </location>
</feature>
<dbReference type="GO" id="GO:0003723">
    <property type="term" value="F:RNA binding"/>
    <property type="evidence" value="ECO:0007669"/>
    <property type="project" value="InterPro"/>
</dbReference>
<keyword evidence="2 5" id="KW-0689">Ribosomal protein</keyword>
<sequence length="115" mass="12333">MVDEAKGLDSQVFSVIERIRSKGGSIKKGINEVTKVLERGQAKLVVYAGDVSPKEITMHIPLLSKDKNVPCIEVSSKLELGKACGMSIGTSAIAIVNASEELHAMEELIGKIKNL</sequence>
<dbReference type="Pfam" id="PF01248">
    <property type="entry name" value="Ribosomal_L7Ae"/>
    <property type="match status" value="1"/>
</dbReference>
<dbReference type="Proteomes" id="UP000009376">
    <property type="component" value="Unassembled WGS sequence"/>
</dbReference>
<keyword evidence="3" id="KW-0687">Ribonucleoprotein</keyword>
<name>D6GVP7_PARA5</name>
<dbReference type="InterPro" id="IPR004038">
    <property type="entry name" value="Ribosomal_eL8/eL30/eS12/Gad45"/>
</dbReference>
<gene>
    <name evidence="5" type="ORF">BJBARM5_0560</name>
</gene>
<organism evidence="5 6">
    <name type="scientific">Candidatus Parvarchaeum acidophilus ARMAN-5</name>
    <dbReference type="NCBI Taxonomy" id="662762"/>
    <lineage>
        <taxon>Archaea</taxon>
        <taxon>Candidatus Parvarchaeota</taxon>
        <taxon>Candidatus Parvarchaeum</taxon>
    </lineage>
</organism>
<dbReference type="PRINTS" id="PR00881">
    <property type="entry name" value="L7ARS6FAMILY"/>
</dbReference>
<dbReference type="InterPro" id="IPR029064">
    <property type="entry name" value="Ribosomal_eL30-like_sf"/>
</dbReference>
<proteinExistence type="inferred from homology"/>
<evidence type="ECO:0000313" key="5">
    <source>
        <dbReference type="EMBL" id="EFD92707.1"/>
    </source>
</evidence>
<protein>
    <submittedName>
        <fullName evidence="5">Ribosomal protein L7Ae/L30e/S12e/Gadd45</fullName>
    </submittedName>
</protein>
<dbReference type="InterPro" id="IPR018492">
    <property type="entry name" value="Ribosomal_eL8/Nhp2"/>
</dbReference>
<evidence type="ECO:0000256" key="3">
    <source>
        <dbReference type="ARBA" id="ARBA00023274"/>
    </source>
</evidence>
<accession>D6GVP7</accession>
<dbReference type="InterPro" id="IPR050257">
    <property type="entry name" value="eL8/uL1-like"/>
</dbReference>
<evidence type="ECO:0000313" key="6">
    <source>
        <dbReference type="Proteomes" id="UP000009376"/>
    </source>
</evidence>
<dbReference type="GO" id="GO:0005840">
    <property type="term" value="C:ribosome"/>
    <property type="evidence" value="ECO:0007669"/>
    <property type="project" value="UniProtKB-KW"/>
</dbReference>
<comment type="similarity">
    <text evidence="1">Belongs to the eukaryotic ribosomal protein eL8 family.</text>
</comment>
<dbReference type="AlphaFoldDB" id="D6GVP7"/>
<evidence type="ECO:0000256" key="2">
    <source>
        <dbReference type="ARBA" id="ARBA00022980"/>
    </source>
</evidence>
<dbReference type="SUPFAM" id="SSF55315">
    <property type="entry name" value="L30e-like"/>
    <property type="match status" value="1"/>
</dbReference>
<dbReference type="GO" id="GO:1990904">
    <property type="term" value="C:ribonucleoprotein complex"/>
    <property type="evidence" value="ECO:0007669"/>
    <property type="project" value="UniProtKB-KW"/>
</dbReference>
<dbReference type="PRINTS" id="PR00884">
    <property type="entry name" value="RIBOSOMALHS6"/>
</dbReference>
<dbReference type="EMBL" id="GG745555">
    <property type="protein sequence ID" value="EFD92707.1"/>
    <property type="molecule type" value="Genomic_DNA"/>
</dbReference>
<evidence type="ECO:0000256" key="1">
    <source>
        <dbReference type="ARBA" id="ARBA00007337"/>
    </source>
</evidence>
<evidence type="ECO:0000259" key="4">
    <source>
        <dbReference type="Pfam" id="PF01248"/>
    </source>
</evidence>
<reference evidence="5 6" key="1">
    <citation type="journal article" date="2010" name="Proc. Natl. Acad. Sci. U.S.A.">
        <title>Enigmatic, ultrasmall, uncultivated Archaea.</title>
        <authorList>
            <person name="Baker B.J."/>
            <person name="Comolli L.R."/>
            <person name="Dick G.J."/>
            <person name="Hauser L.J."/>
            <person name="Hyatt D."/>
            <person name="Dill B.D."/>
            <person name="Land M.L."/>
            <person name="Verberkmoes N.C."/>
            <person name="Hettich R.L."/>
            <person name="Banfield J.F."/>
        </authorList>
    </citation>
    <scope>NUCLEOTIDE SEQUENCE [LARGE SCALE GENOMIC DNA]</scope>
</reference>
<dbReference type="Gene3D" id="3.30.1330.30">
    <property type="match status" value="1"/>
</dbReference>
<dbReference type="PANTHER" id="PTHR23105">
    <property type="entry name" value="RIBOSOMAL PROTEIN L7AE FAMILY MEMBER"/>
    <property type="match status" value="1"/>
</dbReference>